<dbReference type="STRING" id="400727.A0A2T7P2R9"/>
<dbReference type="AlphaFoldDB" id="A0A2T7P2R9"/>
<dbReference type="SUPFAM" id="SSF57959">
    <property type="entry name" value="Leucine zipper domain"/>
    <property type="match status" value="1"/>
</dbReference>
<name>A0A2T7P2R9_POMCA</name>
<dbReference type="InterPro" id="IPR004827">
    <property type="entry name" value="bZIP"/>
</dbReference>
<dbReference type="Pfam" id="PF07716">
    <property type="entry name" value="bZIP_2"/>
    <property type="match status" value="1"/>
</dbReference>
<organism evidence="2 3">
    <name type="scientific">Pomacea canaliculata</name>
    <name type="common">Golden apple snail</name>
    <dbReference type="NCBI Taxonomy" id="400727"/>
    <lineage>
        <taxon>Eukaryota</taxon>
        <taxon>Metazoa</taxon>
        <taxon>Spiralia</taxon>
        <taxon>Lophotrochozoa</taxon>
        <taxon>Mollusca</taxon>
        <taxon>Gastropoda</taxon>
        <taxon>Caenogastropoda</taxon>
        <taxon>Architaenioglossa</taxon>
        <taxon>Ampullarioidea</taxon>
        <taxon>Ampullariidae</taxon>
        <taxon>Pomacea</taxon>
    </lineage>
</organism>
<dbReference type="PROSITE" id="PS50217">
    <property type="entry name" value="BZIP"/>
    <property type="match status" value="1"/>
</dbReference>
<evidence type="ECO:0000313" key="2">
    <source>
        <dbReference type="EMBL" id="PVD27700.1"/>
    </source>
</evidence>
<accession>A0A2T7P2R9</accession>
<dbReference type="InterPro" id="IPR046347">
    <property type="entry name" value="bZIP_sf"/>
</dbReference>
<feature type="domain" description="BZIP" evidence="1">
    <location>
        <begin position="226"/>
        <end position="271"/>
    </location>
</feature>
<evidence type="ECO:0000313" key="3">
    <source>
        <dbReference type="Proteomes" id="UP000245119"/>
    </source>
</evidence>
<dbReference type="GO" id="GO:0003700">
    <property type="term" value="F:DNA-binding transcription factor activity"/>
    <property type="evidence" value="ECO:0007669"/>
    <property type="project" value="InterPro"/>
</dbReference>
<evidence type="ECO:0000259" key="1">
    <source>
        <dbReference type="PROSITE" id="PS50217"/>
    </source>
</evidence>
<dbReference type="Proteomes" id="UP000245119">
    <property type="component" value="Linkage Group LG7"/>
</dbReference>
<gene>
    <name evidence="2" type="ORF">C0Q70_12871</name>
</gene>
<dbReference type="OrthoDB" id="6022300at2759"/>
<proteinExistence type="predicted"/>
<protein>
    <recommendedName>
        <fullName evidence="1">BZIP domain-containing protein</fullName>
    </recommendedName>
</protein>
<sequence length="323" mass="37032">MDCKQTSASTWDFDELLDVFENPSKYEGKYYQKGQYDSSMDEKYYGSHNISQKSAHGANPNSDIQTSLRTQQPTLMEILCGEDKPFQSVFQASNPVKPSPDIDLSLPHLSPDVIQHLEELPTKDDKTKPAYVYQPPAKISNGFNPLPPQVFPVPTMPHLHPLPPHSFPTVTMPYHHPLPAQCPLASPAIHVPALIIPTIASLQQVPKPDRKYTRAVRKPIPTELEDEKYNERRKLNTLAARRSRDKRKQRVEELAIHTRRLQEEEVCLEEEQRVKTQRVRDLCILCGEDPDEMLRKVHMWADYAVNLQSGRNDRWTRSPSVTV</sequence>
<keyword evidence="3" id="KW-1185">Reference proteome</keyword>
<comment type="caution">
    <text evidence="2">The sequence shown here is derived from an EMBL/GenBank/DDBJ whole genome shotgun (WGS) entry which is preliminary data.</text>
</comment>
<reference evidence="2 3" key="1">
    <citation type="submission" date="2018-04" db="EMBL/GenBank/DDBJ databases">
        <title>The genome of golden apple snail Pomacea canaliculata provides insight into stress tolerance and invasive adaptation.</title>
        <authorList>
            <person name="Liu C."/>
            <person name="Liu B."/>
            <person name="Ren Y."/>
            <person name="Zhang Y."/>
            <person name="Wang H."/>
            <person name="Li S."/>
            <person name="Jiang F."/>
            <person name="Yin L."/>
            <person name="Zhang G."/>
            <person name="Qian W."/>
            <person name="Fan W."/>
        </authorList>
    </citation>
    <scope>NUCLEOTIDE SEQUENCE [LARGE SCALE GENOMIC DNA]</scope>
    <source>
        <strain evidence="2">SZHN2017</strain>
        <tissue evidence="2">Muscle</tissue>
    </source>
</reference>
<dbReference type="Gene3D" id="1.20.5.170">
    <property type="match status" value="1"/>
</dbReference>
<dbReference type="EMBL" id="PZQS01000007">
    <property type="protein sequence ID" value="PVD27700.1"/>
    <property type="molecule type" value="Genomic_DNA"/>
</dbReference>